<protein>
    <submittedName>
        <fullName evidence="2">Uncharacterized protein</fullName>
    </submittedName>
</protein>
<evidence type="ECO:0000256" key="1">
    <source>
        <dbReference type="SAM" id="Phobius"/>
    </source>
</evidence>
<accession>A0ABT8XFR9</accession>
<feature type="transmembrane region" description="Helical" evidence="1">
    <location>
        <begin position="7"/>
        <end position="25"/>
    </location>
</feature>
<keyword evidence="3" id="KW-1185">Reference proteome</keyword>
<keyword evidence="1" id="KW-1133">Transmembrane helix</keyword>
<gene>
    <name evidence="2" type="ORF">GB928_015490</name>
</gene>
<keyword evidence="1" id="KW-0812">Transmembrane</keyword>
<sequence length="59" mass="6120">MGKIHNAITTILSTVGLFVGLWGGYDIAGILGAITFAPVGAFVGCTIGMLHIRLLTLFS</sequence>
<evidence type="ECO:0000313" key="3">
    <source>
        <dbReference type="Proteomes" id="UP001177080"/>
    </source>
</evidence>
<dbReference type="Proteomes" id="UP001177080">
    <property type="component" value="Unassembled WGS sequence"/>
</dbReference>
<name>A0ABT8XFR9_9HYPH</name>
<proteinExistence type="predicted"/>
<dbReference type="RefSeq" id="WP_244760279.1">
    <property type="nucleotide sequence ID" value="NZ_JALJCJ010000002.1"/>
</dbReference>
<evidence type="ECO:0000313" key="2">
    <source>
        <dbReference type="EMBL" id="MDO6122594.1"/>
    </source>
</evidence>
<organism evidence="2 3">
    <name type="scientific">Shinella curvata</name>
    <dbReference type="NCBI Taxonomy" id="1817964"/>
    <lineage>
        <taxon>Bacteria</taxon>
        <taxon>Pseudomonadati</taxon>
        <taxon>Pseudomonadota</taxon>
        <taxon>Alphaproteobacteria</taxon>
        <taxon>Hyphomicrobiales</taxon>
        <taxon>Rhizobiaceae</taxon>
        <taxon>Shinella</taxon>
    </lineage>
</organism>
<dbReference type="EMBL" id="WHSC02000006">
    <property type="protein sequence ID" value="MDO6122594.1"/>
    <property type="molecule type" value="Genomic_DNA"/>
</dbReference>
<reference evidence="2" key="1">
    <citation type="submission" date="2022-04" db="EMBL/GenBank/DDBJ databases">
        <title>Shinella lacus sp. nov., a novel member of the genus Shinella from water.</title>
        <authorList>
            <person name="Deng Y."/>
        </authorList>
    </citation>
    <scope>NUCLEOTIDE SEQUENCE</scope>
    <source>
        <strain evidence="2">JCM 31239</strain>
    </source>
</reference>
<feature type="transmembrane region" description="Helical" evidence="1">
    <location>
        <begin position="31"/>
        <end position="52"/>
    </location>
</feature>
<keyword evidence="1" id="KW-0472">Membrane</keyword>
<comment type="caution">
    <text evidence="2">The sequence shown here is derived from an EMBL/GenBank/DDBJ whole genome shotgun (WGS) entry which is preliminary data.</text>
</comment>